<dbReference type="Proteomes" id="UP000642125">
    <property type="component" value="Unassembled WGS sequence"/>
</dbReference>
<feature type="transmembrane region" description="Helical" evidence="2">
    <location>
        <begin position="98"/>
        <end position="114"/>
    </location>
</feature>
<evidence type="ECO:0000313" key="3">
    <source>
        <dbReference type="EMBL" id="GIG36310.1"/>
    </source>
</evidence>
<feature type="compositionally biased region" description="Basic and acidic residues" evidence="1">
    <location>
        <begin position="30"/>
        <end position="40"/>
    </location>
</feature>
<feature type="transmembrane region" description="Helical" evidence="2">
    <location>
        <begin position="66"/>
        <end position="86"/>
    </location>
</feature>
<keyword evidence="2" id="KW-0472">Membrane</keyword>
<keyword evidence="2" id="KW-0812">Transmembrane</keyword>
<evidence type="ECO:0000313" key="4">
    <source>
        <dbReference type="Proteomes" id="UP000642125"/>
    </source>
</evidence>
<accession>A0A919U6I9</accession>
<evidence type="ECO:0000256" key="1">
    <source>
        <dbReference type="SAM" id="MobiDB-lite"/>
    </source>
</evidence>
<comment type="caution">
    <text evidence="3">The sequence shown here is derived from an EMBL/GenBank/DDBJ whole genome shotgun (WGS) entry which is preliminary data.</text>
</comment>
<dbReference type="AlphaFoldDB" id="A0A919U6I9"/>
<proteinExistence type="predicted"/>
<name>A0A919U6I9_9CELL</name>
<protein>
    <submittedName>
        <fullName evidence="3">Uncharacterized protein</fullName>
    </submittedName>
</protein>
<evidence type="ECO:0000256" key="2">
    <source>
        <dbReference type="SAM" id="Phobius"/>
    </source>
</evidence>
<feature type="region of interest" description="Disordered" evidence="1">
    <location>
        <begin position="1"/>
        <end position="40"/>
    </location>
</feature>
<keyword evidence="2" id="KW-1133">Transmembrane helix</keyword>
<reference evidence="3" key="1">
    <citation type="submission" date="2021-01" db="EMBL/GenBank/DDBJ databases">
        <title>Whole genome shotgun sequence of Cellulomonas pakistanensis NBRC 110800.</title>
        <authorList>
            <person name="Komaki H."/>
            <person name="Tamura T."/>
        </authorList>
    </citation>
    <scope>NUCLEOTIDE SEQUENCE</scope>
    <source>
        <strain evidence="3">NBRC 110800</strain>
    </source>
</reference>
<organism evidence="3 4">
    <name type="scientific">Cellulomonas pakistanensis</name>
    <dbReference type="NCBI Taxonomy" id="992287"/>
    <lineage>
        <taxon>Bacteria</taxon>
        <taxon>Bacillati</taxon>
        <taxon>Actinomycetota</taxon>
        <taxon>Actinomycetes</taxon>
        <taxon>Micrococcales</taxon>
        <taxon>Cellulomonadaceae</taxon>
        <taxon>Cellulomonas</taxon>
    </lineage>
</organism>
<keyword evidence="4" id="KW-1185">Reference proteome</keyword>
<dbReference type="EMBL" id="BONO01000010">
    <property type="protein sequence ID" value="GIG36310.1"/>
    <property type="molecule type" value="Genomic_DNA"/>
</dbReference>
<sequence>MPGVRSGRRDGPATGRPRGTPYDGGVPGTPEHHQTARRAEPLVVRFRPDARREHQRRVAGARRRRGRAALALAALLGALVLVPWVAVTAVEGFEPRGLALLGLLAVPAALAVWGRRLLRRPPVALGAVAFAITPDEIRFEPVPSAGPALGGSPAASWPIAGTTADIEPSRMVGDRLVLRRPGARRRVYLAATLDTDPTTVVSQIAGR</sequence>
<gene>
    <name evidence="3" type="ORF">Cpa01nite_16910</name>
</gene>